<feature type="compositionally biased region" description="Basic and acidic residues" evidence="1">
    <location>
        <begin position="56"/>
        <end position="65"/>
    </location>
</feature>
<feature type="region of interest" description="Disordered" evidence="1">
    <location>
        <begin position="27"/>
        <end position="79"/>
    </location>
</feature>
<dbReference type="KEGG" id="tos:Theos_1407"/>
<dbReference type="eggNOG" id="ENOG50335N7">
    <property type="taxonomic scope" value="Bacteria"/>
</dbReference>
<organism evidence="2 3">
    <name type="scientific">Thermus oshimai JL-2</name>
    <dbReference type="NCBI Taxonomy" id="751945"/>
    <lineage>
        <taxon>Bacteria</taxon>
        <taxon>Thermotogati</taxon>
        <taxon>Deinococcota</taxon>
        <taxon>Deinococci</taxon>
        <taxon>Thermales</taxon>
        <taxon>Thermaceae</taxon>
        <taxon>Thermus</taxon>
    </lineage>
</organism>
<dbReference type="AlphaFoldDB" id="K7R667"/>
<evidence type="ECO:0000256" key="1">
    <source>
        <dbReference type="SAM" id="MobiDB-lite"/>
    </source>
</evidence>
<proteinExistence type="predicted"/>
<dbReference type="PATRIC" id="fig|751945.3.peg.1390"/>
<dbReference type="RefSeq" id="WP_016329625.1">
    <property type="nucleotide sequence ID" value="NC_019386.1"/>
</dbReference>
<accession>K7R667</accession>
<gene>
    <name evidence="2" type="ORF">Theos_1407</name>
</gene>
<reference evidence="2 3" key="1">
    <citation type="journal article" date="2013" name="Genome Announc.">
        <title>Whole Genome Sequencing of Thermus oshimai JL-2 and Thermus thermophilus JL-18, Incomplete Denitrifiers from the United States Great Basin.</title>
        <authorList>
            <person name="Murugapiran S.K."/>
            <person name="Huntemann M."/>
            <person name="Wei C.L."/>
            <person name="Han J."/>
            <person name="Detter J.C."/>
            <person name="Han C.S."/>
            <person name="Erkkila T.H."/>
            <person name="Teshima H."/>
            <person name="Chen A."/>
            <person name="Kyrpides N."/>
            <person name="Mavrommatis K."/>
            <person name="Markowitz V."/>
            <person name="Szeto E."/>
            <person name="Ivanova N."/>
            <person name="Pagani I."/>
            <person name="Lam J."/>
            <person name="McDonald A.I."/>
            <person name="Dodsworth J.A."/>
            <person name="Pati A."/>
            <person name="Goodwin L."/>
            <person name="Peters L."/>
            <person name="Pitluck S."/>
            <person name="Woyke T."/>
            <person name="Hedlund B.P."/>
        </authorList>
    </citation>
    <scope>NUCLEOTIDE SEQUENCE</scope>
    <source>
        <strain evidence="2 3">JL-2</strain>
    </source>
</reference>
<dbReference type="Proteomes" id="UP000000211">
    <property type="component" value="Chromosome"/>
</dbReference>
<name>K7R667_THEOS</name>
<dbReference type="STRING" id="751945.Theos_1407"/>
<dbReference type="HOGENOM" id="CLU_1883254_0_0_0"/>
<protein>
    <submittedName>
        <fullName evidence="2">Uncharacterized protein</fullName>
    </submittedName>
</protein>
<evidence type="ECO:0000313" key="3">
    <source>
        <dbReference type="Proteomes" id="UP000000211"/>
    </source>
</evidence>
<keyword evidence="3" id="KW-1185">Reference proteome</keyword>
<dbReference type="EMBL" id="CP003249">
    <property type="protein sequence ID" value="AFV76439.1"/>
    <property type="molecule type" value="Genomic_DNA"/>
</dbReference>
<evidence type="ECO:0000313" key="2">
    <source>
        <dbReference type="EMBL" id="AFV76439.1"/>
    </source>
</evidence>
<sequence length="128" mass="14551">MSLDDLLGLLFLLFFIVLPALQGLSRKAPPPGFPLDLPEPEPLPPAPKPRPKKRPKPPEPPKRPLEATPEPLRSLEAAPREALKVTFREAQEEVETPRKKRPRLLSMEKNEILKGMVWHEILKPPKGW</sequence>